<dbReference type="InterPro" id="IPR046346">
    <property type="entry name" value="Aminoacid_DH-like_N_sf"/>
</dbReference>
<evidence type="ECO:0000256" key="1">
    <source>
        <dbReference type="ARBA" id="ARBA00006382"/>
    </source>
</evidence>
<dbReference type="GO" id="GO:0004352">
    <property type="term" value="F:glutamate dehydrogenase (NAD+) activity"/>
    <property type="evidence" value="ECO:0007669"/>
    <property type="project" value="UniProtKB-UniRule"/>
</dbReference>
<dbReference type="GO" id="GO:0005739">
    <property type="term" value="C:mitochondrion"/>
    <property type="evidence" value="ECO:0007669"/>
    <property type="project" value="UniProtKB-UniRule"/>
</dbReference>
<comment type="similarity">
    <text evidence="1 4">Belongs to the Glu/Leu/Phe/Val dehydrogenases family.</text>
</comment>
<evidence type="ECO:0000313" key="6">
    <source>
        <dbReference type="EMBL" id="KAI9635377.1"/>
    </source>
</evidence>
<dbReference type="InterPro" id="IPR006096">
    <property type="entry name" value="Glu/Leu/Phe/Val/Trp_DH_C"/>
</dbReference>
<comment type="catalytic activity">
    <reaction evidence="4">
        <text>L-glutamate + NAD(+) + H2O = 2-oxoglutarate + NH4(+) + NADH + H(+)</text>
        <dbReference type="Rhea" id="RHEA:15133"/>
        <dbReference type="ChEBI" id="CHEBI:15377"/>
        <dbReference type="ChEBI" id="CHEBI:15378"/>
        <dbReference type="ChEBI" id="CHEBI:16810"/>
        <dbReference type="ChEBI" id="CHEBI:28938"/>
        <dbReference type="ChEBI" id="CHEBI:29985"/>
        <dbReference type="ChEBI" id="CHEBI:57540"/>
        <dbReference type="ChEBI" id="CHEBI:57945"/>
        <dbReference type="EC" id="1.4.1.2"/>
    </reaction>
</comment>
<dbReference type="GeneID" id="77726299"/>
<comment type="function">
    <text evidence="4">NAD(+)-dependent glutamate dehydrogenase which degrades glutamate to ammonia and alpha-ketoglutarate.</text>
</comment>
<keyword evidence="3 4" id="KW-0520">NAD</keyword>
<dbReference type="InterPro" id="IPR036291">
    <property type="entry name" value="NAD(P)-bd_dom_sf"/>
</dbReference>
<evidence type="ECO:0000256" key="4">
    <source>
        <dbReference type="PIRNR" id="PIRNR000184"/>
    </source>
</evidence>
<dbReference type="EC" id="1.4.1.2" evidence="4"/>
<dbReference type="PANTHER" id="PTHR11606">
    <property type="entry name" value="GLUTAMATE DEHYDROGENASE"/>
    <property type="match status" value="1"/>
</dbReference>
<dbReference type="Proteomes" id="UP001164286">
    <property type="component" value="Unassembled WGS sequence"/>
</dbReference>
<organism evidence="6 7">
    <name type="scientific">Dioszegia hungarica</name>
    <dbReference type="NCBI Taxonomy" id="4972"/>
    <lineage>
        <taxon>Eukaryota</taxon>
        <taxon>Fungi</taxon>
        <taxon>Dikarya</taxon>
        <taxon>Basidiomycota</taxon>
        <taxon>Agaricomycotina</taxon>
        <taxon>Tremellomycetes</taxon>
        <taxon>Tremellales</taxon>
        <taxon>Bulleribasidiaceae</taxon>
        <taxon>Dioszegia</taxon>
    </lineage>
</organism>
<reference evidence="6" key="1">
    <citation type="journal article" date="2022" name="G3 (Bethesda)">
        <title>High quality genome of the basidiomycete yeast Dioszegia hungarica PDD-24b-2 isolated from cloud water.</title>
        <authorList>
            <person name="Jarrige D."/>
            <person name="Haridas S."/>
            <person name="Bleykasten-Grosshans C."/>
            <person name="Joly M."/>
            <person name="Nadalig T."/>
            <person name="Sancelme M."/>
            <person name="Vuilleumier S."/>
            <person name="Grigoriev I.V."/>
            <person name="Amato P."/>
            <person name="Bringel F."/>
        </authorList>
    </citation>
    <scope>NUCLEOTIDE SEQUENCE</scope>
    <source>
        <strain evidence="6">PDD-24b-2</strain>
    </source>
</reference>
<evidence type="ECO:0000256" key="3">
    <source>
        <dbReference type="ARBA" id="ARBA00023027"/>
    </source>
</evidence>
<dbReference type="Pfam" id="PF23152">
    <property type="entry name" value="GDH_2nd"/>
    <property type="match status" value="1"/>
</dbReference>
<dbReference type="PIRSF" id="PIRSF000184">
    <property type="entry name" value="GDH_NAD"/>
    <property type="match status" value="1"/>
</dbReference>
<gene>
    <name evidence="6" type="ORF">MKK02DRAFT_25823</name>
</gene>
<dbReference type="InterPro" id="IPR055480">
    <property type="entry name" value="NAD-GDH_N"/>
</dbReference>
<keyword evidence="7" id="KW-1185">Reference proteome</keyword>
<accession>A0AA38H7H7</accession>
<comment type="caution">
    <text evidence="6">The sequence shown here is derived from an EMBL/GenBank/DDBJ whole genome shotgun (WGS) entry which is preliminary data.</text>
</comment>
<name>A0AA38H7H7_9TREE</name>
<evidence type="ECO:0000259" key="5">
    <source>
        <dbReference type="SMART" id="SM00839"/>
    </source>
</evidence>
<sequence length="1076" mass="120066">MSTPTGITPQASEDLLRDEPKLTLQNPPLPQQLTNLMNGALNAAGLGGKNGSSDQVNRIRKDTIGYKSSPFPLKANQQADVAGILSGTGFLPVELVAGEVDWFYNHLGIDNAYFLAETPEAIADHVLALYSAKLLAYTKHDPEMLVIDLEKITPEGDKAGAKEGAVWIHSSKPGVTVDKGPGASTEKRIDALYIDKSSPAKAYRLETYRSTGAISSTISQQLRCYFVQRCVFPTEGPKKNEKGNTDIRSVSDASFLEKATENTLDIYQEVMDEVERREGPVIEMYEVEDSRERRVVIGYKMGGTKKFFSALSDLYHFYGLYSARKYVEQFANGVTIISMYLNPVPNTRAPPIEHSIHQVVREASLLFVLPDNPFFNVIDDSDSTHAVQEATYAYVGWIFAQHFCNRLGSAYIALKDALDESNSSHMEVLNKIKTRFREETFTRESIKDVILNHPELVRMLYINFAMVHYPAADEASHLTPTLSFQRLKTEQPLSDQELYQKIRKEASNQHAFQILEALLVFNKHVIKCNFYQPTKVALSFRLNPAFLPEVEYPKQPFGMFFVVGSDFRGFHVRFRDVARGGIRIIRSRGNENYNSNVRTLFDENYGLAATQNLKNKDIPEGGAKGTILPIVGADIKQAFHKYVDAIIDLLIPGQSPGIKGPIVDVSNRQDPEILFFGPDENTADLMDWAALHAKKRGAPWWKSFTTGKSAESLGGIPHDIYGMTSLSVRQYIYGVLKAHGLNEKEVTKFQTGGPDGDLGSNEILLSKDKTIAIIDGSGVLYDPAGLDRPELIRLAKARSPISGFDPKKLGPEGYRVLVDEKDVRLPSGEIIPDGTDLRNNFHFRVKADLFVPCGGRPEAVNVSNVANLIDGDGKPHFKYVIEGANLFFTQQARLWLEKKGVVLFKDASTNKGGVTSSSLEVLAGLSLKDGEYGDLMIFKDGKPSPFYQSYVKDIQQKVCENAAAEYSCIAKEWQRQKGTMPRTRITDQLSSTLNDLQNELEVSDLYDNLQSRKNVLAHAIPKTLVDKLGLDELMQRLPEQYQRAVWSAWVSSNYIYECGMGASNVDFFHFFSRLAQ</sequence>
<dbReference type="RefSeq" id="XP_052945154.1">
    <property type="nucleotide sequence ID" value="XM_053087098.1"/>
</dbReference>
<dbReference type="AlphaFoldDB" id="A0AA38H7H7"/>
<dbReference type="InterPro" id="IPR056365">
    <property type="entry name" value="NAD-GDH_2nd"/>
</dbReference>
<dbReference type="Pfam" id="PF00208">
    <property type="entry name" value="ELFV_dehydrog"/>
    <property type="match status" value="1"/>
</dbReference>
<dbReference type="GO" id="GO:0006538">
    <property type="term" value="P:L-glutamate catabolic process"/>
    <property type="evidence" value="ECO:0007669"/>
    <property type="project" value="UniProtKB-UniRule"/>
</dbReference>
<dbReference type="Pfam" id="PF23147">
    <property type="entry name" value="GDH2_N"/>
    <property type="match status" value="1"/>
</dbReference>
<dbReference type="EMBL" id="JAKWFO010000005">
    <property type="protein sequence ID" value="KAI9635377.1"/>
    <property type="molecule type" value="Genomic_DNA"/>
</dbReference>
<proteinExistence type="inferred from homology"/>
<dbReference type="InterPro" id="IPR016210">
    <property type="entry name" value="NAD-GDH_euk"/>
</dbReference>
<evidence type="ECO:0000256" key="2">
    <source>
        <dbReference type="ARBA" id="ARBA00023002"/>
    </source>
</evidence>
<protein>
    <recommendedName>
        <fullName evidence="4">NAD-specific glutamate dehydrogenase</fullName>
        <ecNumber evidence="4">1.4.1.2</ecNumber>
    </recommendedName>
</protein>
<keyword evidence="2 4" id="KW-0560">Oxidoreductase</keyword>
<dbReference type="SUPFAM" id="SSF53223">
    <property type="entry name" value="Aminoacid dehydrogenase-like, N-terminal domain"/>
    <property type="match status" value="1"/>
</dbReference>
<evidence type="ECO:0000313" key="7">
    <source>
        <dbReference type="Proteomes" id="UP001164286"/>
    </source>
</evidence>
<dbReference type="Gene3D" id="3.40.50.720">
    <property type="entry name" value="NAD(P)-binding Rossmann-like Domain"/>
    <property type="match status" value="1"/>
</dbReference>
<dbReference type="SUPFAM" id="SSF51735">
    <property type="entry name" value="NAD(P)-binding Rossmann-fold domains"/>
    <property type="match status" value="1"/>
</dbReference>
<feature type="domain" description="Glutamate/phenylalanine/leucine/valine/L-tryptophan dehydrogenase C-terminal" evidence="5">
    <location>
        <begin position="715"/>
        <end position="977"/>
    </location>
</feature>
<dbReference type="PANTHER" id="PTHR11606:SF24">
    <property type="entry name" value="NAD-SPECIFIC GLUTAMATE DEHYDROGENASE"/>
    <property type="match status" value="1"/>
</dbReference>
<dbReference type="SMART" id="SM00839">
    <property type="entry name" value="ELFV_dehydrog"/>
    <property type="match status" value="1"/>
</dbReference>